<sequence>MGQDLAQFVVGKGLAGAIRVVDAQHFAVGLAFQRGGVVQGIGDGHQMKALVVTVVRAFARTVLKALHLGQGVPPQVFGLERRVDDGVRQVVFAVEVFGLVAQCVDLGDKVEISIVS</sequence>
<dbReference type="AlphaFoldDB" id="A0A3M4L8M1"/>
<dbReference type="EMBL" id="RBRD01000128">
    <property type="protein sequence ID" value="RMQ37812.1"/>
    <property type="molecule type" value="Genomic_DNA"/>
</dbReference>
<evidence type="ECO:0000313" key="1">
    <source>
        <dbReference type="EMBL" id="RMQ37812.1"/>
    </source>
</evidence>
<name>A0A3M4L8M1_PSEA0</name>
<gene>
    <name evidence="1" type="ORF">ALQ05_200317</name>
</gene>
<proteinExistence type="predicted"/>
<organism evidence="1 2">
    <name type="scientific">Pseudomonas amygdali pv. mori</name>
    <dbReference type="NCBI Taxonomy" id="34065"/>
    <lineage>
        <taxon>Bacteria</taxon>
        <taxon>Pseudomonadati</taxon>
        <taxon>Pseudomonadota</taxon>
        <taxon>Gammaproteobacteria</taxon>
        <taxon>Pseudomonadales</taxon>
        <taxon>Pseudomonadaceae</taxon>
        <taxon>Pseudomonas</taxon>
        <taxon>Pseudomonas amygdali</taxon>
    </lineage>
</organism>
<reference evidence="1 2" key="1">
    <citation type="submission" date="2018-08" db="EMBL/GenBank/DDBJ databases">
        <title>Recombination of ecologically and evolutionarily significant loci maintains genetic cohesion in the Pseudomonas syringae species complex.</title>
        <authorList>
            <person name="Dillon M."/>
            <person name="Thakur S."/>
            <person name="Almeida R.N.D."/>
            <person name="Weir B.S."/>
            <person name="Guttman D.S."/>
        </authorList>
    </citation>
    <scope>NUCLEOTIDE SEQUENCE [LARGE SCALE GENOMIC DNA]</scope>
    <source>
        <strain evidence="1 2">ICMP 535</strain>
    </source>
</reference>
<comment type="caution">
    <text evidence="1">The sequence shown here is derived from an EMBL/GenBank/DDBJ whole genome shotgun (WGS) entry which is preliminary data.</text>
</comment>
<evidence type="ECO:0000313" key="2">
    <source>
        <dbReference type="Proteomes" id="UP000279553"/>
    </source>
</evidence>
<accession>A0A3M4L8M1</accession>
<dbReference type="Proteomes" id="UP000279553">
    <property type="component" value="Unassembled WGS sequence"/>
</dbReference>
<protein>
    <submittedName>
        <fullName evidence="1">Uncharacterized protein</fullName>
    </submittedName>
</protein>